<proteinExistence type="predicted"/>
<dbReference type="InterPro" id="IPR036047">
    <property type="entry name" value="F-box-like_dom_sf"/>
</dbReference>
<dbReference type="CDD" id="cd22100">
    <property type="entry name" value="F-box_FBXO28"/>
    <property type="match status" value="1"/>
</dbReference>
<dbReference type="PROSITE" id="PS50181">
    <property type="entry name" value="FBOX"/>
    <property type="match status" value="1"/>
</dbReference>
<feature type="coiled-coil region" evidence="1">
    <location>
        <begin position="270"/>
        <end position="346"/>
    </location>
</feature>
<gene>
    <name evidence="4" type="primary">LOC111592115</name>
</gene>
<organism evidence="3 4">
    <name type="scientific">Drosophila hydei</name>
    <name type="common">Fruit fly</name>
    <dbReference type="NCBI Taxonomy" id="7224"/>
    <lineage>
        <taxon>Eukaryota</taxon>
        <taxon>Metazoa</taxon>
        <taxon>Ecdysozoa</taxon>
        <taxon>Arthropoda</taxon>
        <taxon>Hexapoda</taxon>
        <taxon>Insecta</taxon>
        <taxon>Pterygota</taxon>
        <taxon>Neoptera</taxon>
        <taxon>Endopterygota</taxon>
        <taxon>Diptera</taxon>
        <taxon>Brachycera</taxon>
        <taxon>Muscomorpha</taxon>
        <taxon>Ephydroidea</taxon>
        <taxon>Drosophilidae</taxon>
        <taxon>Drosophila</taxon>
    </lineage>
</organism>
<accession>A0A6J1L9N0</accession>
<dbReference type="Proteomes" id="UP000504633">
    <property type="component" value="Unplaced"/>
</dbReference>
<dbReference type="OMA" id="TRHHSYT"/>
<keyword evidence="3" id="KW-1185">Reference proteome</keyword>
<evidence type="ECO:0000313" key="4">
    <source>
        <dbReference type="RefSeq" id="XP_023159914.2"/>
    </source>
</evidence>
<dbReference type="PANTHER" id="PTHR13252:SF1">
    <property type="entry name" value="DAMPENED, ISOFORM A"/>
    <property type="match status" value="1"/>
</dbReference>
<name>A0A6J1L9N0_DROHY</name>
<dbReference type="AlphaFoldDB" id="A0A6J1L9N0"/>
<dbReference type="CTD" id="36061"/>
<dbReference type="RefSeq" id="XP_023159914.2">
    <property type="nucleotide sequence ID" value="XM_023304146.2"/>
</dbReference>
<dbReference type="InterPro" id="IPR039719">
    <property type="entry name" value="FBXO28"/>
</dbReference>
<keyword evidence="1" id="KW-0175">Coiled coil</keyword>
<evidence type="ECO:0000259" key="2">
    <source>
        <dbReference type="PROSITE" id="PS50181"/>
    </source>
</evidence>
<dbReference type="GO" id="GO:0003713">
    <property type="term" value="F:transcription coactivator activity"/>
    <property type="evidence" value="ECO:0007669"/>
    <property type="project" value="TreeGrafter"/>
</dbReference>
<evidence type="ECO:0000313" key="3">
    <source>
        <dbReference type="Proteomes" id="UP000504633"/>
    </source>
</evidence>
<reference evidence="4" key="1">
    <citation type="submission" date="2025-08" db="UniProtKB">
        <authorList>
            <consortium name="RefSeq"/>
        </authorList>
    </citation>
    <scope>IDENTIFICATION</scope>
    <source>
        <strain evidence="4">15085-1641.00</strain>
        <tissue evidence="4">Whole body</tissue>
    </source>
</reference>
<feature type="domain" description="F-box" evidence="2">
    <location>
        <begin position="58"/>
        <end position="106"/>
    </location>
</feature>
<dbReference type="KEGG" id="dhe:111592115"/>
<dbReference type="SUPFAM" id="SSF81383">
    <property type="entry name" value="F-box domain"/>
    <property type="match status" value="1"/>
</dbReference>
<dbReference type="PANTHER" id="PTHR13252">
    <property type="entry name" value="F-BOX ONLY PROTEIN 28"/>
    <property type="match status" value="1"/>
</dbReference>
<evidence type="ECO:0000256" key="1">
    <source>
        <dbReference type="SAM" id="Coils"/>
    </source>
</evidence>
<protein>
    <submittedName>
        <fullName evidence="4">Uncharacterized protein LOC111592115</fullName>
    </submittedName>
</protein>
<dbReference type="InterPro" id="IPR001810">
    <property type="entry name" value="F-box_dom"/>
</dbReference>
<dbReference type="GO" id="GO:0005634">
    <property type="term" value="C:nucleus"/>
    <property type="evidence" value="ECO:0007669"/>
    <property type="project" value="TreeGrafter"/>
</dbReference>
<sequence length="578" mass="65213">MVSTRQMCGSAGVAGGYDETPMATRATVVRRTTHYQHHQNQQQQAQLQQHQIAPIAPVLNFLDLPTELIIKTLGYLDYKKISNLRLVSNRMNDICMNMLNAAFAKQIKTTFNRFQSIKSSMPRRESARRHHPLACECDIIETCYMRLSLLQMSMGKHIERGHCCFFPGAILDEVHSILNYISITPRLQRPYRVTDELFDLSTMAMEYFKDRIEPTLPGLAYFNKDFFQLPVTTKRPTLAISSDLSDSSNNSPPQNHMVLRKGIRKIKQGMKMYNNQLSVLRTELRNCKRKSAEQSKQLAEQQNLLADHQKQTLEYANRLDENDKKNEEMARKFSTLLQELNKCKTELQFWRSKSPAIPSVCSSCNLKVTPVLPHEDFKALVNQGVDPDNIIIINAETEPEETIGGNVDDSELTAGVANSFALPDEATTAKLLAVNTAAKNLKRKYAATMLDNEIAATSNIIASNATTSSQDIRSQHVDGSGNCGYSTKLFYGNHQRSGVIVSPVSIKLVPMLHRNDNELEKGKEQQLQLLQPINNESIEATPESHLNPVVFMEQMEAKKARRVQKANRCLNASGKRSK</sequence>
<dbReference type="Pfam" id="PF00646">
    <property type="entry name" value="F-box"/>
    <property type="match status" value="1"/>
</dbReference>
<dbReference type="OrthoDB" id="8180181at2759"/>
<dbReference type="GeneID" id="111592115"/>